<reference evidence="3" key="1">
    <citation type="submission" date="2016-10" db="EMBL/GenBank/DDBJ databases">
        <authorList>
            <person name="Benchimol M."/>
            <person name="Almeida L.G."/>
            <person name="Vasconcelos A.T."/>
            <person name="Perreira-Neves A."/>
            <person name="Rosa I.A."/>
            <person name="Tasca T."/>
            <person name="Bogo M.R."/>
            <person name="de Souza W."/>
        </authorList>
    </citation>
    <scope>NUCLEOTIDE SEQUENCE [LARGE SCALE GENOMIC DNA]</scope>
    <source>
        <strain evidence="3">K</strain>
    </source>
</reference>
<feature type="compositionally biased region" description="Basic and acidic residues" evidence="2">
    <location>
        <begin position="68"/>
        <end position="84"/>
    </location>
</feature>
<dbReference type="Proteomes" id="UP000179807">
    <property type="component" value="Unassembled WGS sequence"/>
</dbReference>
<evidence type="ECO:0000256" key="2">
    <source>
        <dbReference type="SAM" id="MobiDB-lite"/>
    </source>
</evidence>
<proteinExistence type="predicted"/>
<sequence length="134" mass="15799">MKRRILKQPEDSADLRDIALKLDQIAQRANQTGAKLEKIEMMKQQQQQQKQVAIESEKTQQTAKDIFDNDSFRPSRPKRTEFRAKKQRVRTKSKDVTIDQIFEALTCLREEINMLNENHDEMVQQINTIKSLIE</sequence>
<dbReference type="GeneID" id="94835013"/>
<accession>A0A1J4KPZ9</accession>
<dbReference type="RefSeq" id="XP_068364910.1">
    <property type="nucleotide sequence ID" value="XM_068500309.1"/>
</dbReference>
<gene>
    <name evidence="3" type="ORF">TRFO_18662</name>
</gene>
<evidence type="ECO:0000256" key="1">
    <source>
        <dbReference type="SAM" id="Coils"/>
    </source>
</evidence>
<name>A0A1J4KPZ9_9EUKA</name>
<feature type="coiled-coil region" evidence="1">
    <location>
        <begin position="98"/>
        <end position="125"/>
    </location>
</feature>
<protein>
    <submittedName>
        <fullName evidence="3">Uncharacterized protein</fullName>
    </submittedName>
</protein>
<keyword evidence="1" id="KW-0175">Coiled coil</keyword>
<dbReference type="EMBL" id="MLAK01000579">
    <property type="protein sequence ID" value="OHT11774.1"/>
    <property type="molecule type" value="Genomic_DNA"/>
</dbReference>
<organism evidence="3 4">
    <name type="scientific">Tritrichomonas foetus</name>
    <dbReference type="NCBI Taxonomy" id="1144522"/>
    <lineage>
        <taxon>Eukaryota</taxon>
        <taxon>Metamonada</taxon>
        <taxon>Parabasalia</taxon>
        <taxon>Tritrichomonadida</taxon>
        <taxon>Tritrichomonadidae</taxon>
        <taxon>Tritrichomonas</taxon>
    </lineage>
</organism>
<dbReference type="AlphaFoldDB" id="A0A1J4KPZ9"/>
<evidence type="ECO:0000313" key="3">
    <source>
        <dbReference type="EMBL" id="OHT11774.1"/>
    </source>
</evidence>
<comment type="caution">
    <text evidence="3">The sequence shown here is derived from an EMBL/GenBank/DDBJ whole genome shotgun (WGS) entry which is preliminary data.</text>
</comment>
<evidence type="ECO:0000313" key="4">
    <source>
        <dbReference type="Proteomes" id="UP000179807"/>
    </source>
</evidence>
<keyword evidence="4" id="KW-1185">Reference proteome</keyword>
<dbReference type="VEuPathDB" id="TrichDB:TRFO_18662"/>
<feature type="region of interest" description="Disordered" evidence="2">
    <location>
        <begin position="68"/>
        <end position="87"/>
    </location>
</feature>